<dbReference type="EMBL" id="AZBU02000003">
    <property type="protein sequence ID" value="TKR89360.1"/>
    <property type="molecule type" value="Genomic_DNA"/>
</dbReference>
<protein>
    <submittedName>
        <fullName evidence="2">Uncharacterized protein</fullName>
    </submittedName>
</protein>
<name>A0A4U5P0S0_STECR</name>
<sequence>MNSKLLLFVILTTIANIEACHPNHENLHASTRRYSQPHALRRYFTQHVHEPKMHYGVGYFVFKHCNLSQATLKNMVIQLAKEHPVFQFLLNTHNMALFKAPMQMTDGTCYVQLKLKSGPHCSEVLDALHVKFLNDKDSKFITRKMCRATSLSS</sequence>
<evidence type="ECO:0000313" key="2">
    <source>
        <dbReference type="EMBL" id="TKR89360.1"/>
    </source>
</evidence>
<reference evidence="2 3" key="2">
    <citation type="journal article" date="2019" name="G3 (Bethesda)">
        <title>Hybrid Assembly of the Genome of the Entomopathogenic Nematode Steinernema carpocapsae Identifies the X-Chromosome.</title>
        <authorList>
            <person name="Serra L."/>
            <person name="Macchietto M."/>
            <person name="Macias-Munoz A."/>
            <person name="McGill C.J."/>
            <person name="Rodriguez I.M."/>
            <person name="Rodriguez B."/>
            <person name="Murad R."/>
            <person name="Mortazavi A."/>
        </authorList>
    </citation>
    <scope>NUCLEOTIDE SEQUENCE [LARGE SCALE GENOMIC DNA]</scope>
    <source>
        <strain evidence="2 3">ALL</strain>
    </source>
</reference>
<feature type="chain" id="PRO_5020575185" evidence="1">
    <location>
        <begin position="20"/>
        <end position="153"/>
    </location>
</feature>
<evidence type="ECO:0000256" key="1">
    <source>
        <dbReference type="SAM" id="SignalP"/>
    </source>
</evidence>
<organism evidence="2 3">
    <name type="scientific">Steinernema carpocapsae</name>
    <name type="common">Entomopathogenic nematode</name>
    <dbReference type="NCBI Taxonomy" id="34508"/>
    <lineage>
        <taxon>Eukaryota</taxon>
        <taxon>Metazoa</taxon>
        <taxon>Ecdysozoa</taxon>
        <taxon>Nematoda</taxon>
        <taxon>Chromadorea</taxon>
        <taxon>Rhabditida</taxon>
        <taxon>Tylenchina</taxon>
        <taxon>Panagrolaimomorpha</taxon>
        <taxon>Strongyloidoidea</taxon>
        <taxon>Steinernematidae</taxon>
        <taxon>Steinernema</taxon>
    </lineage>
</organism>
<feature type="signal peptide" evidence="1">
    <location>
        <begin position="1"/>
        <end position="19"/>
    </location>
</feature>
<keyword evidence="3" id="KW-1185">Reference proteome</keyword>
<accession>A0A4U5P0S0</accession>
<evidence type="ECO:0000313" key="3">
    <source>
        <dbReference type="Proteomes" id="UP000298663"/>
    </source>
</evidence>
<keyword evidence="1" id="KW-0732">Signal</keyword>
<proteinExistence type="predicted"/>
<gene>
    <name evidence="2" type="ORF">L596_013476</name>
</gene>
<reference evidence="2 3" key="1">
    <citation type="journal article" date="2015" name="Genome Biol.">
        <title>Comparative genomics of Steinernema reveals deeply conserved gene regulatory networks.</title>
        <authorList>
            <person name="Dillman A.R."/>
            <person name="Macchietto M."/>
            <person name="Porter C.F."/>
            <person name="Rogers A."/>
            <person name="Williams B."/>
            <person name="Antoshechkin I."/>
            <person name="Lee M.M."/>
            <person name="Goodwin Z."/>
            <person name="Lu X."/>
            <person name="Lewis E.E."/>
            <person name="Goodrich-Blair H."/>
            <person name="Stock S.P."/>
            <person name="Adams B.J."/>
            <person name="Sternberg P.W."/>
            <person name="Mortazavi A."/>
        </authorList>
    </citation>
    <scope>NUCLEOTIDE SEQUENCE [LARGE SCALE GENOMIC DNA]</scope>
    <source>
        <strain evidence="2 3">ALL</strain>
    </source>
</reference>
<dbReference type="AlphaFoldDB" id="A0A4U5P0S0"/>
<comment type="caution">
    <text evidence="2">The sequence shown here is derived from an EMBL/GenBank/DDBJ whole genome shotgun (WGS) entry which is preliminary data.</text>
</comment>
<dbReference type="Proteomes" id="UP000298663">
    <property type="component" value="Unassembled WGS sequence"/>
</dbReference>